<reference evidence="1 2" key="1">
    <citation type="journal article" date="2019" name="Commun. Biol.">
        <title>The bagworm genome reveals a unique fibroin gene that provides high tensile strength.</title>
        <authorList>
            <person name="Kono N."/>
            <person name="Nakamura H."/>
            <person name="Ohtoshi R."/>
            <person name="Tomita M."/>
            <person name="Numata K."/>
            <person name="Arakawa K."/>
        </authorList>
    </citation>
    <scope>NUCLEOTIDE SEQUENCE [LARGE SCALE GENOMIC DNA]</scope>
</reference>
<sequence length="98" mass="10855">MGFGLGGTVQCTKLCRSQLTANEYYYAGVVMMEKNSSVRLFFPNLLQDKGPTIISGLDHEPDVVFGRRRRRTSFAHIVSQISATVFELVNPVINSSKG</sequence>
<proteinExistence type="predicted"/>
<gene>
    <name evidence="1" type="ORF">EVAR_24727_1</name>
</gene>
<evidence type="ECO:0000313" key="1">
    <source>
        <dbReference type="EMBL" id="GBP36724.1"/>
    </source>
</evidence>
<name>A0A4C1VFI8_EUMVA</name>
<dbReference type="Proteomes" id="UP000299102">
    <property type="component" value="Unassembled WGS sequence"/>
</dbReference>
<protein>
    <submittedName>
        <fullName evidence="1">Uncharacterized protein</fullName>
    </submittedName>
</protein>
<dbReference type="AlphaFoldDB" id="A0A4C1VFI8"/>
<accession>A0A4C1VFI8</accession>
<comment type="caution">
    <text evidence="1">The sequence shown here is derived from an EMBL/GenBank/DDBJ whole genome shotgun (WGS) entry which is preliminary data.</text>
</comment>
<organism evidence="1 2">
    <name type="scientific">Eumeta variegata</name>
    <name type="common">Bagworm moth</name>
    <name type="synonym">Eumeta japonica</name>
    <dbReference type="NCBI Taxonomy" id="151549"/>
    <lineage>
        <taxon>Eukaryota</taxon>
        <taxon>Metazoa</taxon>
        <taxon>Ecdysozoa</taxon>
        <taxon>Arthropoda</taxon>
        <taxon>Hexapoda</taxon>
        <taxon>Insecta</taxon>
        <taxon>Pterygota</taxon>
        <taxon>Neoptera</taxon>
        <taxon>Endopterygota</taxon>
        <taxon>Lepidoptera</taxon>
        <taxon>Glossata</taxon>
        <taxon>Ditrysia</taxon>
        <taxon>Tineoidea</taxon>
        <taxon>Psychidae</taxon>
        <taxon>Oiketicinae</taxon>
        <taxon>Eumeta</taxon>
    </lineage>
</organism>
<keyword evidence="2" id="KW-1185">Reference proteome</keyword>
<dbReference type="EMBL" id="BGZK01000322">
    <property type="protein sequence ID" value="GBP36724.1"/>
    <property type="molecule type" value="Genomic_DNA"/>
</dbReference>
<evidence type="ECO:0000313" key="2">
    <source>
        <dbReference type="Proteomes" id="UP000299102"/>
    </source>
</evidence>